<keyword evidence="1" id="KW-0812">Transmembrane</keyword>
<dbReference type="PANTHER" id="PTHR38588">
    <property type="entry name" value="BLL0334 PROTEIN"/>
    <property type="match status" value="1"/>
</dbReference>
<dbReference type="Gene3D" id="3.30.530.20">
    <property type="match status" value="1"/>
</dbReference>
<dbReference type="SUPFAM" id="SSF55961">
    <property type="entry name" value="Bet v1-like"/>
    <property type="match status" value="1"/>
</dbReference>
<dbReference type="EMBL" id="JACEON010000014">
    <property type="protein sequence ID" value="MBA4612923.1"/>
    <property type="molecule type" value="Genomic_DNA"/>
</dbReference>
<dbReference type="InterPro" id="IPR023393">
    <property type="entry name" value="START-like_dom_sf"/>
</dbReference>
<keyword evidence="3" id="KW-1185">Reference proteome</keyword>
<organism evidence="2 3">
    <name type="scientific">Stappia taiwanensis</name>
    <dbReference type="NCBI Taxonomy" id="992267"/>
    <lineage>
        <taxon>Bacteria</taxon>
        <taxon>Pseudomonadati</taxon>
        <taxon>Pseudomonadota</taxon>
        <taxon>Alphaproteobacteria</taxon>
        <taxon>Hyphomicrobiales</taxon>
        <taxon>Stappiaceae</taxon>
        <taxon>Stappia</taxon>
    </lineage>
</organism>
<reference evidence="2 3" key="2">
    <citation type="submission" date="2020-08" db="EMBL/GenBank/DDBJ databases">
        <title>Stappia taiwanensis sp. nov., isolated from a coastal thermal spring.</title>
        <authorList>
            <person name="Kampfer P."/>
        </authorList>
    </citation>
    <scope>NUCLEOTIDE SEQUENCE [LARGE SCALE GENOMIC DNA]</scope>
    <source>
        <strain evidence="2 3">DSM 23284</strain>
    </source>
</reference>
<protein>
    <submittedName>
        <fullName evidence="2">Carbon monoxide dehydrogenase subunit G</fullName>
    </submittedName>
</protein>
<dbReference type="Proteomes" id="UP000559404">
    <property type="component" value="Unassembled WGS sequence"/>
</dbReference>
<evidence type="ECO:0000313" key="3">
    <source>
        <dbReference type="Proteomes" id="UP000559404"/>
    </source>
</evidence>
<evidence type="ECO:0000313" key="2">
    <source>
        <dbReference type="EMBL" id="MBA4612923.1"/>
    </source>
</evidence>
<dbReference type="RefSeq" id="WP_181761118.1">
    <property type="nucleotide sequence ID" value="NZ_BMCR01000011.1"/>
</dbReference>
<reference evidence="2 3" key="1">
    <citation type="submission" date="2020-07" db="EMBL/GenBank/DDBJ databases">
        <authorList>
            <person name="Li M."/>
        </authorList>
    </citation>
    <scope>NUCLEOTIDE SEQUENCE [LARGE SCALE GENOMIC DNA]</scope>
    <source>
        <strain evidence="2 3">DSM 23284</strain>
    </source>
</reference>
<keyword evidence="1" id="KW-1133">Transmembrane helix</keyword>
<dbReference type="Pfam" id="PF06240">
    <property type="entry name" value="COXG"/>
    <property type="match status" value="1"/>
</dbReference>
<evidence type="ECO:0000256" key="1">
    <source>
        <dbReference type="SAM" id="Phobius"/>
    </source>
</evidence>
<dbReference type="PANTHER" id="PTHR38588:SF1">
    <property type="entry name" value="BLL0334 PROTEIN"/>
    <property type="match status" value="1"/>
</dbReference>
<comment type="caution">
    <text evidence="2">The sequence shown here is derived from an EMBL/GenBank/DDBJ whole genome shotgun (WGS) entry which is preliminary data.</text>
</comment>
<proteinExistence type="predicted"/>
<gene>
    <name evidence="2" type="ORF">H1W37_14770</name>
</gene>
<dbReference type="AlphaFoldDB" id="A0A838Y1K9"/>
<accession>A0A838Y1K9</accession>
<sequence length="219" mass="22460">MKLDGTYEVDAPATVVWEALTRADSLSRILPGCDHLEETGENRFAAVVSVKVGPIRARFRGKVALTDLVQPVSFQLAGEGDGGASGHAKGTARIVLHPLDDGARTRIAYEAETNIGGKLAALGGRLVEAVSARNIELMMQGLAREVASACDGASEAPGTVSAGAAPAVSRTVTARAPVSAASEPLLATLLRQGRLQTGLLALIAALLLGPALGLWSSGF</sequence>
<dbReference type="InterPro" id="IPR010419">
    <property type="entry name" value="CO_DH_gsu"/>
</dbReference>
<feature type="transmembrane region" description="Helical" evidence="1">
    <location>
        <begin position="199"/>
        <end position="218"/>
    </location>
</feature>
<dbReference type="CDD" id="cd05018">
    <property type="entry name" value="CoxG"/>
    <property type="match status" value="1"/>
</dbReference>
<keyword evidence="1" id="KW-0472">Membrane</keyword>
<name>A0A838Y1K9_9HYPH</name>